<dbReference type="EMBL" id="JAPNPE010000014">
    <property type="protein sequence ID" value="MDK7394331.1"/>
    <property type="molecule type" value="Genomic_DNA"/>
</dbReference>
<protein>
    <submittedName>
        <fullName evidence="1">Uncharacterized protein</fullName>
    </submittedName>
</protein>
<comment type="caution">
    <text evidence="1">The sequence shown here is derived from an EMBL/GenBank/DDBJ whole genome shotgun (WGS) entry which is preliminary data.</text>
</comment>
<accession>A0AAP5FYG7</accession>
<gene>
    <name evidence="1" type="ORF">OWO78_23585</name>
</gene>
<proteinExistence type="predicted"/>
<evidence type="ECO:0000313" key="2">
    <source>
        <dbReference type="Proteomes" id="UP001174229"/>
    </source>
</evidence>
<dbReference type="Proteomes" id="UP001174229">
    <property type="component" value="Unassembled WGS sequence"/>
</dbReference>
<sequence length="184" mass="20932">MMITDPIISYPSNSVDNSFTKFAVKFLATGTLVASWGLSNVSSVLNYTDRSSKEMENSYEGVIKYSNGNEIQINPSVENRKISHHLINDGIDYSVTNEIADIMFWTDTTKEAIVLKYQGPPLFEYEKTIHSKVINAGFLEPELNEDFEYATWDEVEDIKHVFKFEKQVKSKVVHGGDFIFPSLD</sequence>
<dbReference type="AlphaFoldDB" id="A0AAP5FYG7"/>
<reference evidence="1" key="1">
    <citation type="submission" date="2022-11" db="EMBL/GenBank/DDBJ databases">
        <title>WGS-based characterization of Bacillus cereus isolated from food &amp; feed additives.</title>
        <authorList>
            <person name="Bogaerts B."/>
            <person name="Fraiture M.-A."/>
            <person name="Roosens N.H.C."/>
            <person name="De Keersmaecker S.C.J."/>
            <person name="Vanneste K."/>
        </authorList>
    </citation>
    <scope>NUCLEOTIDE SEQUENCE</scope>
    <source>
        <strain evidence="1">74.2</strain>
    </source>
</reference>
<evidence type="ECO:0000313" key="1">
    <source>
        <dbReference type="EMBL" id="MDK7394331.1"/>
    </source>
</evidence>
<name>A0AAP5FYG7_9BACI</name>
<dbReference type="RefSeq" id="WP_000973553.1">
    <property type="nucleotide sequence ID" value="NZ_CP099450.1"/>
</dbReference>
<organism evidence="1 2">
    <name type="scientific">Bacillus pacificus</name>
    <dbReference type="NCBI Taxonomy" id="2026187"/>
    <lineage>
        <taxon>Bacteria</taxon>
        <taxon>Bacillati</taxon>
        <taxon>Bacillota</taxon>
        <taxon>Bacilli</taxon>
        <taxon>Bacillales</taxon>
        <taxon>Bacillaceae</taxon>
        <taxon>Bacillus</taxon>
        <taxon>Bacillus cereus group</taxon>
    </lineage>
</organism>